<dbReference type="PROSITE" id="PS52041">
    <property type="entry name" value="TOPO_IIB"/>
    <property type="match status" value="1"/>
</dbReference>
<comment type="caution">
    <text evidence="13">The sequence shown here is derived from an EMBL/GenBank/DDBJ whole genome shotgun (WGS) entry which is preliminary data.</text>
</comment>
<dbReference type="GO" id="GO:0007131">
    <property type="term" value="P:reciprocal meiotic recombination"/>
    <property type="evidence" value="ECO:0007669"/>
    <property type="project" value="TreeGrafter"/>
</dbReference>
<proteinExistence type="inferred from homology"/>
<keyword evidence="8 10" id="KW-0238">DNA-binding</keyword>
<dbReference type="PRINTS" id="PR01550">
    <property type="entry name" value="TOP6AFAMILY"/>
</dbReference>
<evidence type="ECO:0000256" key="3">
    <source>
        <dbReference type="ARBA" id="ARBA00006559"/>
    </source>
</evidence>
<keyword evidence="6" id="KW-0460">Magnesium</keyword>
<comment type="catalytic activity">
    <reaction evidence="1 10">
        <text>ATP-dependent breakage, passage and rejoining of double-stranded DNA.</text>
        <dbReference type="EC" id="5.6.2.2"/>
    </reaction>
</comment>
<dbReference type="GO" id="GO:0003677">
    <property type="term" value="F:DNA binding"/>
    <property type="evidence" value="ECO:0007669"/>
    <property type="project" value="UniProtKB-UniRule"/>
</dbReference>
<dbReference type="Pfam" id="PF21180">
    <property type="entry name" value="TOP6A-Spo11_Toprim"/>
    <property type="match status" value="1"/>
</dbReference>
<dbReference type="Pfam" id="PF04406">
    <property type="entry name" value="TP6A_N"/>
    <property type="match status" value="1"/>
</dbReference>
<evidence type="ECO:0000256" key="1">
    <source>
        <dbReference type="ARBA" id="ARBA00000185"/>
    </source>
</evidence>
<dbReference type="GO" id="GO:0042138">
    <property type="term" value="P:meiotic DNA double-strand break formation"/>
    <property type="evidence" value="ECO:0007669"/>
    <property type="project" value="TreeGrafter"/>
</dbReference>
<dbReference type="SUPFAM" id="SSF56726">
    <property type="entry name" value="DNA topoisomerase IV, alpha subunit"/>
    <property type="match status" value="1"/>
</dbReference>
<dbReference type="GO" id="GO:0003918">
    <property type="term" value="F:DNA topoisomerase type II (double strand cut, ATP-hydrolyzing) activity"/>
    <property type="evidence" value="ECO:0007669"/>
    <property type="project" value="UniProtKB-UniRule"/>
</dbReference>
<gene>
    <name evidence="13" type="ORF">CVIRNUC_004009</name>
</gene>
<evidence type="ECO:0000256" key="2">
    <source>
        <dbReference type="ARBA" id="ARBA00001946"/>
    </source>
</evidence>
<organism evidence="13 14">
    <name type="scientific">Coccomyxa viridis</name>
    <dbReference type="NCBI Taxonomy" id="1274662"/>
    <lineage>
        <taxon>Eukaryota</taxon>
        <taxon>Viridiplantae</taxon>
        <taxon>Chlorophyta</taxon>
        <taxon>core chlorophytes</taxon>
        <taxon>Trebouxiophyceae</taxon>
        <taxon>Trebouxiophyceae incertae sedis</taxon>
        <taxon>Coccomyxaceae</taxon>
        <taxon>Coccomyxa</taxon>
    </lineage>
</organism>
<evidence type="ECO:0000259" key="12">
    <source>
        <dbReference type="Pfam" id="PF21180"/>
    </source>
</evidence>
<accession>A0AAV1I195</accession>
<dbReference type="PANTHER" id="PTHR10848">
    <property type="entry name" value="MEIOTIC RECOMBINATION PROTEIN SPO11"/>
    <property type="match status" value="1"/>
</dbReference>
<dbReference type="GO" id="GO:0000228">
    <property type="term" value="C:nuclear chromosome"/>
    <property type="evidence" value="ECO:0007669"/>
    <property type="project" value="TreeGrafter"/>
</dbReference>
<keyword evidence="5" id="KW-0479">Metal-binding</keyword>
<dbReference type="EC" id="5.6.2.2" evidence="4"/>
<dbReference type="InterPro" id="IPR036388">
    <property type="entry name" value="WH-like_DNA-bd_sf"/>
</dbReference>
<dbReference type="InterPro" id="IPR002815">
    <property type="entry name" value="Spo11/TopoVI_A"/>
</dbReference>
<dbReference type="EMBL" id="CAUYUE010000005">
    <property type="protein sequence ID" value="CAK0772885.1"/>
    <property type="molecule type" value="Genomic_DNA"/>
</dbReference>
<keyword evidence="14" id="KW-1185">Reference proteome</keyword>
<feature type="domain" description="Spo11/DNA topoisomerase VI subunit A N-terminal" evidence="11">
    <location>
        <begin position="96"/>
        <end position="157"/>
    </location>
</feature>
<protein>
    <recommendedName>
        <fullName evidence="4">DNA topoisomerase (ATP-hydrolyzing)</fullName>
        <ecNumber evidence="4">5.6.2.2</ecNumber>
    </recommendedName>
</protein>
<evidence type="ECO:0000256" key="5">
    <source>
        <dbReference type="ARBA" id="ARBA00022723"/>
    </source>
</evidence>
<sequence>MYHLLGGNQLAGAGPSQAARSYYEDEPEAFPASIDEDLPEEDVIERIESCIIVFLEEVFLHGIVPDISLKIADPRIGEQEKVRKLIGRQGQGAFSYARIFPILQISHELLSLGVTASQRDVFYRLKTLEIFRSPEQVNQAIQDAAAMLGVTRSALGISCASRGSVYGALRFRDGPEAAWLDCSDCPRSISGDARLFARLIFDGDARFVVIVEKDAVFQRLVEDGFAEHLGAILVTAKGMPDMATRAFLHCLCRALPHLEQFAVVDWNPSGLLIFSVYKHGSSERLGDLSLPGLRWLAARAEMVHGVPDSALQGPLTGRDKALISSLKAGPLQEDETVVDELDAMLEMDAKAEIEALYEKVGIDAFSEALAHDLMMSAGEALDSQQEMQ</sequence>
<keyword evidence="9 10" id="KW-0413">Isomerase</keyword>
<evidence type="ECO:0000256" key="10">
    <source>
        <dbReference type="PROSITE-ProRule" id="PRU01385"/>
    </source>
</evidence>
<dbReference type="PANTHER" id="PTHR10848:SF0">
    <property type="entry name" value="MEIOTIC RECOMBINATION PROTEIN SPO11"/>
    <property type="match status" value="1"/>
</dbReference>
<dbReference type="GO" id="GO:0000706">
    <property type="term" value="P:meiotic DNA double-strand break processing"/>
    <property type="evidence" value="ECO:0007669"/>
    <property type="project" value="TreeGrafter"/>
</dbReference>
<evidence type="ECO:0000256" key="9">
    <source>
        <dbReference type="ARBA" id="ARBA00023235"/>
    </source>
</evidence>
<evidence type="ECO:0000256" key="6">
    <source>
        <dbReference type="ARBA" id="ARBA00022842"/>
    </source>
</evidence>
<dbReference type="InterPro" id="IPR036078">
    <property type="entry name" value="Spo11/TopoVI_A_sf"/>
</dbReference>
<dbReference type="Gene3D" id="1.10.10.10">
    <property type="entry name" value="Winged helix-like DNA-binding domain superfamily/Winged helix DNA-binding domain"/>
    <property type="match status" value="1"/>
</dbReference>
<evidence type="ECO:0000256" key="8">
    <source>
        <dbReference type="ARBA" id="ARBA00023125"/>
    </source>
</evidence>
<dbReference type="AlphaFoldDB" id="A0AAV1I195"/>
<dbReference type="Gene3D" id="3.40.1360.10">
    <property type="match status" value="1"/>
</dbReference>
<evidence type="ECO:0000256" key="7">
    <source>
        <dbReference type="ARBA" id="ARBA00023029"/>
    </source>
</evidence>
<reference evidence="13 14" key="1">
    <citation type="submission" date="2023-10" db="EMBL/GenBank/DDBJ databases">
        <authorList>
            <person name="Maclean D."/>
            <person name="Macfadyen A."/>
        </authorList>
    </citation>
    <scope>NUCLEOTIDE SEQUENCE [LARGE SCALE GENOMIC DNA]</scope>
</reference>
<dbReference type="GO" id="GO:0005524">
    <property type="term" value="F:ATP binding"/>
    <property type="evidence" value="ECO:0007669"/>
    <property type="project" value="InterPro"/>
</dbReference>
<dbReference type="GO" id="GO:0046872">
    <property type="term" value="F:metal ion binding"/>
    <property type="evidence" value="ECO:0007669"/>
    <property type="project" value="UniProtKB-KW"/>
</dbReference>
<dbReference type="Proteomes" id="UP001314263">
    <property type="component" value="Unassembled WGS sequence"/>
</dbReference>
<evidence type="ECO:0000256" key="4">
    <source>
        <dbReference type="ARBA" id="ARBA00012895"/>
    </source>
</evidence>
<dbReference type="CDD" id="cd00223">
    <property type="entry name" value="TOPRIM_TopoIIB_SPO"/>
    <property type="match status" value="1"/>
</dbReference>
<comment type="cofactor">
    <cofactor evidence="2">
        <name>Mg(2+)</name>
        <dbReference type="ChEBI" id="CHEBI:18420"/>
    </cofactor>
</comment>
<dbReference type="InterPro" id="IPR013049">
    <property type="entry name" value="Spo11/TopoVI_A_N"/>
</dbReference>
<comment type="similarity">
    <text evidence="3 10">Belongs to the TOP6A family.</text>
</comment>
<dbReference type="InterPro" id="IPR034136">
    <property type="entry name" value="TOPRIM_Topo6A/Spo11"/>
</dbReference>
<evidence type="ECO:0000313" key="13">
    <source>
        <dbReference type="EMBL" id="CAK0772885.1"/>
    </source>
</evidence>
<feature type="active site" description="O-(5'-phospho-DNA)-tyrosine intermediate" evidence="10">
    <location>
        <position position="123"/>
    </location>
</feature>
<evidence type="ECO:0000259" key="11">
    <source>
        <dbReference type="Pfam" id="PF04406"/>
    </source>
</evidence>
<keyword evidence="7 10" id="KW-0799">Topoisomerase</keyword>
<evidence type="ECO:0000313" key="14">
    <source>
        <dbReference type="Proteomes" id="UP001314263"/>
    </source>
</evidence>
<feature type="domain" description="Topoisomerase 6 subunit A/Spo11 TOPRIM" evidence="12">
    <location>
        <begin position="207"/>
        <end position="359"/>
    </location>
</feature>
<name>A0AAV1I195_9CHLO</name>